<organism evidence="2 3">
    <name type="scientific">Plakobranchus ocellatus</name>
    <dbReference type="NCBI Taxonomy" id="259542"/>
    <lineage>
        <taxon>Eukaryota</taxon>
        <taxon>Metazoa</taxon>
        <taxon>Spiralia</taxon>
        <taxon>Lophotrochozoa</taxon>
        <taxon>Mollusca</taxon>
        <taxon>Gastropoda</taxon>
        <taxon>Heterobranchia</taxon>
        <taxon>Euthyneura</taxon>
        <taxon>Panpulmonata</taxon>
        <taxon>Sacoglossa</taxon>
        <taxon>Placobranchoidea</taxon>
        <taxon>Plakobranchidae</taxon>
        <taxon>Plakobranchus</taxon>
    </lineage>
</organism>
<reference evidence="2 3" key="1">
    <citation type="journal article" date="2021" name="Elife">
        <title>Chloroplast acquisition without the gene transfer in kleptoplastic sea slugs, Plakobranchus ocellatus.</title>
        <authorList>
            <person name="Maeda T."/>
            <person name="Takahashi S."/>
            <person name="Yoshida T."/>
            <person name="Shimamura S."/>
            <person name="Takaki Y."/>
            <person name="Nagai Y."/>
            <person name="Toyoda A."/>
            <person name="Suzuki Y."/>
            <person name="Arimoto A."/>
            <person name="Ishii H."/>
            <person name="Satoh N."/>
            <person name="Nishiyama T."/>
            <person name="Hasebe M."/>
            <person name="Maruyama T."/>
            <person name="Minagawa J."/>
            <person name="Obokata J."/>
            <person name="Shigenobu S."/>
        </authorList>
    </citation>
    <scope>NUCLEOTIDE SEQUENCE [LARGE SCALE GENOMIC DNA]</scope>
</reference>
<accession>A0AAV3YGR8</accession>
<evidence type="ECO:0000256" key="1">
    <source>
        <dbReference type="SAM" id="MobiDB-lite"/>
    </source>
</evidence>
<comment type="caution">
    <text evidence="2">The sequence shown here is derived from an EMBL/GenBank/DDBJ whole genome shotgun (WGS) entry which is preliminary data.</text>
</comment>
<feature type="compositionally biased region" description="Polar residues" evidence="1">
    <location>
        <begin position="54"/>
        <end position="71"/>
    </location>
</feature>
<feature type="region of interest" description="Disordered" evidence="1">
    <location>
        <begin position="49"/>
        <end position="76"/>
    </location>
</feature>
<dbReference type="Proteomes" id="UP000735302">
    <property type="component" value="Unassembled WGS sequence"/>
</dbReference>
<protein>
    <submittedName>
        <fullName evidence="2">Uncharacterized protein</fullName>
    </submittedName>
</protein>
<proteinExistence type="predicted"/>
<gene>
    <name evidence="2" type="ORF">PoB_000820500</name>
</gene>
<name>A0AAV3YGR8_9GAST</name>
<dbReference type="AlphaFoldDB" id="A0AAV3YGR8"/>
<dbReference type="EMBL" id="BLXT01000945">
    <property type="protein sequence ID" value="GFN81699.1"/>
    <property type="molecule type" value="Genomic_DNA"/>
</dbReference>
<evidence type="ECO:0000313" key="3">
    <source>
        <dbReference type="Proteomes" id="UP000735302"/>
    </source>
</evidence>
<sequence>MEKEGGAGAVDYHVRGLRFKSPTGPLLSCVDSVLNGWLGLLSLGEIKGDEESTSKVPQNGVCQDNQDSTPGSPMLGPSVRVALLTL</sequence>
<keyword evidence="3" id="KW-1185">Reference proteome</keyword>
<evidence type="ECO:0000313" key="2">
    <source>
        <dbReference type="EMBL" id="GFN81699.1"/>
    </source>
</evidence>